<feature type="signal peptide" evidence="1">
    <location>
        <begin position="1"/>
        <end position="22"/>
    </location>
</feature>
<dbReference type="Proteomes" id="UP000811609">
    <property type="component" value="Chromosome 3"/>
</dbReference>
<reference evidence="2" key="1">
    <citation type="submission" date="2020-12" db="EMBL/GenBank/DDBJ databases">
        <title>WGS assembly of Carya illinoinensis cv. Pawnee.</title>
        <authorList>
            <person name="Platts A."/>
            <person name="Shu S."/>
            <person name="Wright S."/>
            <person name="Barry K."/>
            <person name="Edger P."/>
            <person name="Pires J.C."/>
            <person name="Schmutz J."/>
        </authorList>
    </citation>
    <scope>NUCLEOTIDE SEQUENCE</scope>
    <source>
        <tissue evidence="2">Leaf</tissue>
    </source>
</reference>
<comment type="caution">
    <text evidence="2">The sequence shown here is derived from an EMBL/GenBank/DDBJ whole genome shotgun (WGS) entry which is preliminary data.</text>
</comment>
<keyword evidence="3" id="KW-1185">Reference proteome</keyword>
<organism evidence="2 3">
    <name type="scientific">Carya illinoinensis</name>
    <name type="common">Pecan</name>
    <dbReference type="NCBI Taxonomy" id="32201"/>
    <lineage>
        <taxon>Eukaryota</taxon>
        <taxon>Viridiplantae</taxon>
        <taxon>Streptophyta</taxon>
        <taxon>Embryophyta</taxon>
        <taxon>Tracheophyta</taxon>
        <taxon>Spermatophyta</taxon>
        <taxon>Magnoliopsida</taxon>
        <taxon>eudicotyledons</taxon>
        <taxon>Gunneridae</taxon>
        <taxon>Pentapetalae</taxon>
        <taxon>rosids</taxon>
        <taxon>fabids</taxon>
        <taxon>Fagales</taxon>
        <taxon>Juglandaceae</taxon>
        <taxon>Carya</taxon>
    </lineage>
</organism>
<feature type="chain" id="PRO_5035868769" evidence="1">
    <location>
        <begin position="23"/>
        <end position="74"/>
    </location>
</feature>
<gene>
    <name evidence="2" type="ORF">CIPAW_03G136100</name>
</gene>
<evidence type="ECO:0000313" key="2">
    <source>
        <dbReference type="EMBL" id="KAG6660890.1"/>
    </source>
</evidence>
<dbReference type="OrthoDB" id="10377497at2759"/>
<dbReference type="AlphaFoldDB" id="A0A8T1R0G0"/>
<proteinExistence type="predicted"/>
<accession>A0A8T1R0G0</accession>
<dbReference type="EMBL" id="CM031811">
    <property type="protein sequence ID" value="KAG6660890.1"/>
    <property type="molecule type" value="Genomic_DNA"/>
</dbReference>
<name>A0A8T1R0G0_CARIL</name>
<evidence type="ECO:0000256" key="1">
    <source>
        <dbReference type="SAM" id="SignalP"/>
    </source>
</evidence>
<evidence type="ECO:0000313" key="3">
    <source>
        <dbReference type="Proteomes" id="UP000811609"/>
    </source>
</evidence>
<keyword evidence="1" id="KW-0732">Signal</keyword>
<protein>
    <submittedName>
        <fullName evidence="2">Uncharacterized protein</fullName>
    </submittedName>
</protein>
<sequence length="74" mass="8330">MRFFEAVLILFLVFLSFHSGESYTKICRDSNVPKELSSPCKLPQCNQHCAGLHPKGWGNCGDNACRCSYLCDNK</sequence>